<comment type="caution">
    <text evidence="2">The sequence shown here is derived from an EMBL/GenBank/DDBJ whole genome shotgun (WGS) entry which is preliminary data.</text>
</comment>
<organism evidence="2 3">
    <name type="scientific">Rhodosalinus sediminis</name>
    <dbReference type="NCBI Taxonomy" id="1940533"/>
    <lineage>
        <taxon>Bacteria</taxon>
        <taxon>Pseudomonadati</taxon>
        <taxon>Pseudomonadota</taxon>
        <taxon>Alphaproteobacteria</taxon>
        <taxon>Rhodobacterales</taxon>
        <taxon>Paracoccaceae</taxon>
        <taxon>Rhodosalinus</taxon>
    </lineage>
</organism>
<evidence type="ECO:0000313" key="3">
    <source>
        <dbReference type="Proteomes" id="UP000257131"/>
    </source>
</evidence>
<evidence type="ECO:0000259" key="1">
    <source>
        <dbReference type="Pfam" id="PF01636"/>
    </source>
</evidence>
<dbReference type="AlphaFoldDB" id="A0A3D9BWK9"/>
<name>A0A3D9BWK9_9RHOB</name>
<dbReference type="SUPFAM" id="SSF56112">
    <property type="entry name" value="Protein kinase-like (PK-like)"/>
    <property type="match status" value="1"/>
</dbReference>
<dbReference type="OrthoDB" id="9809275at2"/>
<evidence type="ECO:0000313" key="2">
    <source>
        <dbReference type="EMBL" id="REC57786.1"/>
    </source>
</evidence>
<dbReference type="InterPro" id="IPR011009">
    <property type="entry name" value="Kinase-like_dom_sf"/>
</dbReference>
<dbReference type="Gene3D" id="3.90.1200.10">
    <property type="match status" value="1"/>
</dbReference>
<dbReference type="GO" id="GO:0016740">
    <property type="term" value="F:transferase activity"/>
    <property type="evidence" value="ECO:0007669"/>
    <property type="project" value="UniProtKB-KW"/>
</dbReference>
<dbReference type="Pfam" id="PF01636">
    <property type="entry name" value="APH"/>
    <property type="match status" value="1"/>
</dbReference>
<proteinExistence type="predicted"/>
<feature type="domain" description="Aminoglycoside phosphotransferase" evidence="1">
    <location>
        <begin position="21"/>
        <end position="250"/>
    </location>
</feature>
<gene>
    <name evidence="2" type="ORF">DRV84_06340</name>
</gene>
<dbReference type="Proteomes" id="UP000257131">
    <property type="component" value="Unassembled WGS sequence"/>
</dbReference>
<accession>A0A3D9BWK9</accession>
<protein>
    <submittedName>
        <fullName evidence="2">Aminoglycoside phosphotransferase</fullName>
    </submittedName>
</protein>
<reference evidence="2 3" key="1">
    <citation type="journal article" date="2017" name="Int. J. Syst. Evol. Microbiol.">
        <title>Rhodosalinus sediminis gen. nov., sp. nov., isolated from marine saltern.</title>
        <authorList>
            <person name="Guo L.Y."/>
            <person name="Ling S.K."/>
            <person name="Li C.M."/>
            <person name="Chen G.J."/>
            <person name="Du Z.J."/>
        </authorList>
    </citation>
    <scope>NUCLEOTIDE SEQUENCE [LARGE SCALE GENOMIC DNA]</scope>
    <source>
        <strain evidence="2 3">WDN1C137</strain>
    </source>
</reference>
<dbReference type="EMBL" id="QOHR01000005">
    <property type="protein sequence ID" value="REC57786.1"/>
    <property type="molecule type" value="Genomic_DNA"/>
</dbReference>
<sequence length="320" mass="33579">MTREAARAAVLHAAGWGDAAVTPLAGDASARRYLRLTRVDGARAVLMDADPATGEDMRPFRRVAAFLRGAGLSAPEVYAADDAAGFLLLEDLGDALVAREATARPGAEPALYAAAGETLAALQRHAPPADWPLATPERLAQAVAPLFTHYAPHLAPAHRDATEAVLRDALGALPAEAPVPVLRDFHAENLVWLPERAGPARLGLLDFQDAVAGHPAYDLASLTRDARRDVSAEAAEAALAAWLAATGRARAETEAALALLAVQRNLRILGIFARLAGAGKPRYLALMPRVWRQLRADLAHPAAAGVARALAELPAPRSAA</sequence>
<dbReference type="Gene3D" id="3.30.200.20">
    <property type="entry name" value="Phosphorylase Kinase, domain 1"/>
    <property type="match status" value="1"/>
</dbReference>
<dbReference type="RefSeq" id="WP_115979042.1">
    <property type="nucleotide sequence ID" value="NZ_QOHR01000005.1"/>
</dbReference>
<dbReference type="InterPro" id="IPR002575">
    <property type="entry name" value="Aminoglycoside_PTrfase"/>
</dbReference>
<keyword evidence="2" id="KW-0808">Transferase</keyword>
<keyword evidence="3" id="KW-1185">Reference proteome</keyword>